<comment type="caution">
    <text evidence="7">The sequence shown here is derived from an EMBL/GenBank/DDBJ whole genome shotgun (WGS) entry which is preliminary data.</text>
</comment>
<protein>
    <recommendedName>
        <fullName evidence="6">Lipase domain-containing protein</fullName>
    </recommendedName>
</protein>
<dbReference type="GO" id="GO:0005615">
    <property type="term" value="C:extracellular space"/>
    <property type="evidence" value="ECO:0007669"/>
    <property type="project" value="TreeGrafter"/>
</dbReference>
<feature type="chain" id="PRO_5037058399" description="Lipase domain-containing protein" evidence="5">
    <location>
        <begin position="19"/>
        <end position="271"/>
    </location>
</feature>
<evidence type="ECO:0000313" key="8">
    <source>
        <dbReference type="Proteomes" id="UP000814243"/>
    </source>
</evidence>
<proteinExistence type="inferred from homology"/>
<sequence length="271" mass="30098">MAASAFGVFLALLAVSSALPVDHVIMKADPGPRYQYVVGPDGAELVDLWWKASDLIEARRFNAETQVFFHLFTRSNPTVSQPLVLGVQDILAASNFDASKKTVFLVHGWRNTPHHDFNVHLIHAYLVAEDVNLIMVDWSIGAGAIYIVAIANSIRSALDPALPGWIINPSAFKSTDGKYTEVIHTDLGFAGRIRPLGDVDFYPNRGFNMPGCATLPYNPVIRKLDDGLRYQYMEGPDGSLHLVDLWGKVSDVAEASRYNPDRQNVYHLYTR</sequence>
<dbReference type="Gene3D" id="3.40.50.1820">
    <property type="entry name" value="alpha/beta hydrolase"/>
    <property type="match status" value="2"/>
</dbReference>
<evidence type="ECO:0000256" key="2">
    <source>
        <dbReference type="ARBA" id="ARBA00010701"/>
    </source>
</evidence>
<dbReference type="GO" id="GO:0016298">
    <property type="term" value="F:lipase activity"/>
    <property type="evidence" value="ECO:0007669"/>
    <property type="project" value="InterPro"/>
</dbReference>
<keyword evidence="3" id="KW-0964">Secreted</keyword>
<keyword evidence="5" id="KW-0732">Signal</keyword>
<evidence type="ECO:0000256" key="5">
    <source>
        <dbReference type="SAM" id="SignalP"/>
    </source>
</evidence>
<gene>
    <name evidence="7" type="ORF">HF086_009804</name>
</gene>
<dbReference type="PANTHER" id="PTHR11610">
    <property type="entry name" value="LIPASE"/>
    <property type="match status" value="1"/>
</dbReference>
<dbReference type="PANTHER" id="PTHR11610:SF150">
    <property type="entry name" value="FI01825P-RELATED"/>
    <property type="match status" value="1"/>
</dbReference>
<dbReference type="PRINTS" id="PR00821">
    <property type="entry name" value="TAGLIPASE"/>
</dbReference>
<feature type="domain" description="Lipase" evidence="6">
    <location>
        <begin position="157"/>
        <end position="215"/>
    </location>
</feature>
<dbReference type="InterPro" id="IPR029058">
    <property type="entry name" value="AB_hydrolase_fold"/>
</dbReference>
<dbReference type="EMBL" id="JACEFF010000945">
    <property type="protein sequence ID" value="KAH9627654.1"/>
    <property type="molecule type" value="Genomic_DNA"/>
</dbReference>
<evidence type="ECO:0000256" key="4">
    <source>
        <dbReference type="RuleBase" id="RU004262"/>
    </source>
</evidence>
<dbReference type="Proteomes" id="UP000814243">
    <property type="component" value="Unassembled WGS sequence"/>
</dbReference>
<evidence type="ECO:0000256" key="3">
    <source>
        <dbReference type="ARBA" id="ARBA00022525"/>
    </source>
</evidence>
<dbReference type="InterPro" id="IPR013818">
    <property type="entry name" value="Lipase"/>
</dbReference>
<evidence type="ECO:0000259" key="6">
    <source>
        <dbReference type="Pfam" id="PF00151"/>
    </source>
</evidence>
<dbReference type="GO" id="GO:0016042">
    <property type="term" value="P:lipid catabolic process"/>
    <property type="evidence" value="ECO:0007669"/>
    <property type="project" value="TreeGrafter"/>
</dbReference>
<dbReference type="SUPFAM" id="SSF53474">
    <property type="entry name" value="alpha/beta-Hydrolases"/>
    <property type="match status" value="1"/>
</dbReference>
<dbReference type="InterPro" id="IPR000734">
    <property type="entry name" value="TAG_lipase"/>
</dbReference>
<comment type="subcellular location">
    <subcellularLocation>
        <location evidence="1">Secreted</location>
    </subcellularLocation>
</comment>
<dbReference type="AlphaFoldDB" id="A0A922M0H1"/>
<feature type="signal peptide" evidence="5">
    <location>
        <begin position="1"/>
        <end position="18"/>
    </location>
</feature>
<dbReference type="GO" id="GO:0017171">
    <property type="term" value="F:serine hydrolase activity"/>
    <property type="evidence" value="ECO:0007669"/>
    <property type="project" value="TreeGrafter"/>
</dbReference>
<feature type="domain" description="Lipase" evidence="6">
    <location>
        <begin position="53"/>
        <end position="152"/>
    </location>
</feature>
<accession>A0A922M0H1</accession>
<dbReference type="Pfam" id="PF00151">
    <property type="entry name" value="Lipase"/>
    <property type="match status" value="2"/>
</dbReference>
<reference evidence="7" key="1">
    <citation type="journal article" date="2021" name="G3 (Bethesda)">
        <title>Genome and transcriptome analysis of the beet armyworm Spodoptera exigua reveals targets for pest control. .</title>
        <authorList>
            <person name="Simon S."/>
            <person name="Breeschoten T."/>
            <person name="Jansen H.J."/>
            <person name="Dirks R.P."/>
            <person name="Schranz M.E."/>
            <person name="Ros V.I.D."/>
        </authorList>
    </citation>
    <scope>NUCLEOTIDE SEQUENCE</scope>
    <source>
        <strain evidence="7">TB_SE_WUR_2020</strain>
    </source>
</reference>
<comment type="similarity">
    <text evidence="2 4">Belongs to the AB hydrolase superfamily. Lipase family.</text>
</comment>
<evidence type="ECO:0000256" key="1">
    <source>
        <dbReference type="ARBA" id="ARBA00004613"/>
    </source>
</evidence>
<organism evidence="7 8">
    <name type="scientific">Spodoptera exigua</name>
    <name type="common">Beet armyworm</name>
    <name type="synonym">Noctua fulgens</name>
    <dbReference type="NCBI Taxonomy" id="7107"/>
    <lineage>
        <taxon>Eukaryota</taxon>
        <taxon>Metazoa</taxon>
        <taxon>Ecdysozoa</taxon>
        <taxon>Arthropoda</taxon>
        <taxon>Hexapoda</taxon>
        <taxon>Insecta</taxon>
        <taxon>Pterygota</taxon>
        <taxon>Neoptera</taxon>
        <taxon>Endopterygota</taxon>
        <taxon>Lepidoptera</taxon>
        <taxon>Glossata</taxon>
        <taxon>Ditrysia</taxon>
        <taxon>Noctuoidea</taxon>
        <taxon>Noctuidae</taxon>
        <taxon>Amphipyrinae</taxon>
        <taxon>Spodoptera</taxon>
    </lineage>
</organism>
<name>A0A922M0H1_SPOEX</name>
<evidence type="ECO:0000313" key="7">
    <source>
        <dbReference type="EMBL" id="KAH9627654.1"/>
    </source>
</evidence>